<evidence type="ECO:0000256" key="3">
    <source>
        <dbReference type="ARBA" id="ARBA00022475"/>
    </source>
</evidence>
<protein>
    <submittedName>
        <fullName evidence="10">Preprotein translocase, SecE subunit</fullName>
    </submittedName>
</protein>
<name>C7G6S8_9FIRM</name>
<dbReference type="Pfam" id="PF00584">
    <property type="entry name" value="SecE"/>
    <property type="match status" value="1"/>
</dbReference>
<dbReference type="GO" id="GO:0006886">
    <property type="term" value="P:intracellular protein transport"/>
    <property type="evidence" value="ECO:0007669"/>
    <property type="project" value="InterPro"/>
</dbReference>
<dbReference type="InterPro" id="IPR005807">
    <property type="entry name" value="SecE_bac"/>
</dbReference>
<evidence type="ECO:0000313" key="11">
    <source>
        <dbReference type="Proteomes" id="UP000004828"/>
    </source>
</evidence>
<evidence type="ECO:0000256" key="4">
    <source>
        <dbReference type="ARBA" id="ARBA00022692"/>
    </source>
</evidence>
<comment type="subcellular location">
    <subcellularLocation>
        <location evidence="1">Membrane</location>
    </subcellularLocation>
</comment>
<dbReference type="EMBL" id="ABYJ02000031">
    <property type="protein sequence ID" value="EEV02479.1"/>
    <property type="molecule type" value="Genomic_DNA"/>
</dbReference>
<keyword evidence="2" id="KW-0813">Transport</keyword>
<accession>C7G6S8</accession>
<dbReference type="GO" id="GO:0006605">
    <property type="term" value="P:protein targeting"/>
    <property type="evidence" value="ECO:0007669"/>
    <property type="project" value="InterPro"/>
</dbReference>
<evidence type="ECO:0000256" key="9">
    <source>
        <dbReference type="SAM" id="Phobius"/>
    </source>
</evidence>
<dbReference type="AlphaFoldDB" id="C7G6S8"/>
<dbReference type="GO" id="GO:0005886">
    <property type="term" value="C:plasma membrane"/>
    <property type="evidence" value="ECO:0007669"/>
    <property type="project" value="TreeGrafter"/>
</dbReference>
<gene>
    <name evidence="10" type="primary">secE</name>
    <name evidence="10" type="ORF">ROSINTL182_05593</name>
</gene>
<evidence type="ECO:0000256" key="7">
    <source>
        <dbReference type="ARBA" id="ARBA00023010"/>
    </source>
</evidence>
<proteinExistence type="predicted"/>
<evidence type="ECO:0000256" key="8">
    <source>
        <dbReference type="ARBA" id="ARBA00023136"/>
    </source>
</evidence>
<keyword evidence="8 9" id="KW-0472">Membrane</keyword>
<organism evidence="10 11">
    <name type="scientific">Roseburia intestinalis L1-82</name>
    <dbReference type="NCBI Taxonomy" id="536231"/>
    <lineage>
        <taxon>Bacteria</taxon>
        <taxon>Bacillati</taxon>
        <taxon>Bacillota</taxon>
        <taxon>Clostridia</taxon>
        <taxon>Lachnospirales</taxon>
        <taxon>Lachnospiraceae</taxon>
        <taxon>Roseburia</taxon>
    </lineage>
</organism>
<dbReference type="Proteomes" id="UP000004828">
    <property type="component" value="Unassembled WGS sequence"/>
</dbReference>
<keyword evidence="6 9" id="KW-1133">Transmembrane helix</keyword>
<sequence length="95" mass="10947">MQILQDPYVTQRNQIRRAWQRSEKMGETEKLDKAPKESWFTGLSAEFKKIIWPEKQSLVRQTTAVIAVSVVLGLIIALLDFAIQYGVDFLVGFNF</sequence>
<comment type="caution">
    <text evidence="10">The sequence shown here is derived from an EMBL/GenBank/DDBJ whole genome shotgun (WGS) entry which is preliminary data.</text>
</comment>
<dbReference type="PANTHER" id="PTHR33910">
    <property type="entry name" value="PROTEIN TRANSLOCASE SUBUNIT SECE"/>
    <property type="match status" value="1"/>
</dbReference>
<evidence type="ECO:0000256" key="1">
    <source>
        <dbReference type="ARBA" id="ARBA00004370"/>
    </source>
</evidence>
<evidence type="ECO:0000256" key="5">
    <source>
        <dbReference type="ARBA" id="ARBA00022927"/>
    </source>
</evidence>
<dbReference type="InterPro" id="IPR038379">
    <property type="entry name" value="SecE_sf"/>
</dbReference>
<keyword evidence="5" id="KW-0653">Protein transport</keyword>
<keyword evidence="4 9" id="KW-0812">Transmembrane</keyword>
<dbReference type="PANTHER" id="PTHR33910:SF1">
    <property type="entry name" value="PROTEIN TRANSLOCASE SUBUNIT SECE"/>
    <property type="match status" value="1"/>
</dbReference>
<evidence type="ECO:0000313" key="10">
    <source>
        <dbReference type="EMBL" id="EEV02479.1"/>
    </source>
</evidence>
<dbReference type="InterPro" id="IPR001901">
    <property type="entry name" value="Translocase_SecE/Sec61-g"/>
</dbReference>
<dbReference type="HOGENOM" id="CLU_113663_5_2_9"/>
<dbReference type="GO" id="GO:0043952">
    <property type="term" value="P:protein transport by the Sec complex"/>
    <property type="evidence" value="ECO:0007669"/>
    <property type="project" value="TreeGrafter"/>
</dbReference>
<evidence type="ECO:0000256" key="2">
    <source>
        <dbReference type="ARBA" id="ARBA00022448"/>
    </source>
</evidence>
<reference evidence="10 11" key="1">
    <citation type="submission" date="2009-08" db="EMBL/GenBank/DDBJ databases">
        <authorList>
            <person name="Weinstock G."/>
            <person name="Sodergren E."/>
            <person name="Clifton S."/>
            <person name="Fulton L."/>
            <person name="Fulton B."/>
            <person name="Courtney L."/>
            <person name="Fronick C."/>
            <person name="Harrison M."/>
            <person name="Strong C."/>
            <person name="Farmer C."/>
            <person name="Delahaunty K."/>
            <person name="Markovic C."/>
            <person name="Hall O."/>
            <person name="Minx P."/>
            <person name="Tomlinson C."/>
            <person name="Mitreva M."/>
            <person name="Nelson J."/>
            <person name="Hou S."/>
            <person name="Wollam A."/>
            <person name="Pepin K.H."/>
            <person name="Johnson M."/>
            <person name="Bhonagiri V."/>
            <person name="Nash W.E."/>
            <person name="Warren W."/>
            <person name="Chinwalla A."/>
            <person name="Mardis E.R."/>
            <person name="Wilson R.K."/>
        </authorList>
    </citation>
    <scope>NUCLEOTIDE SEQUENCE [LARGE SCALE GENOMIC DNA]</scope>
    <source>
        <strain evidence="10 11">L1-82</strain>
    </source>
</reference>
<evidence type="ECO:0000256" key="6">
    <source>
        <dbReference type="ARBA" id="ARBA00022989"/>
    </source>
</evidence>
<dbReference type="NCBIfam" id="TIGR00964">
    <property type="entry name" value="secE_bact"/>
    <property type="match status" value="1"/>
</dbReference>
<dbReference type="GO" id="GO:0008320">
    <property type="term" value="F:protein transmembrane transporter activity"/>
    <property type="evidence" value="ECO:0007669"/>
    <property type="project" value="InterPro"/>
</dbReference>
<feature type="transmembrane region" description="Helical" evidence="9">
    <location>
        <begin position="64"/>
        <end position="87"/>
    </location>
</feature>
<keyword evidence="7" id="KW-0811">Translocation</keyword>
<dbReference type="GO" id="GO:0009306">
    <property type="term" value="P:protein secretion"/>
    <property type="evidence" value="ECO:0007669"/>
    <property type="project" value="InterPro"/>
</dbReference>
<keyword evidence="3" id="KW-1003">Cell membrane</keyword>
<dbReference type="Gene3D" id="1.20.5.1030">
    <property type="entry name" value="Preprotein translocase secy subunit"/>
    <property type="match status" value="1"/>
</dbReference>